<reference evidence="2 3" key="1">
    <citation type="journal article" date="2012" name="Genome Biol.">
        <title>Sequencing three crocodilian genomes to illuminate the evolution of archosaurs and amniotes.</title>
        <authorList>
            <person name="St John J.A."/>
            <person name="Braun E.L."/>
            <person name="Isberg S.R."/>
            <person name="Miles L.G."/>
            <person name="Chong A.Y."/>
            <person name="Gongora J."/>
            <person name="Dalzell P."/>
            <person name="Moran C."/>
            <person name="Bed'hom B."/>
            <person name="Abzhanov A."/>
            <person name="Burgess S.C."/>
            <person name="Cooksey A.M."/>
            <person name="Castoe T.A."/>
            <person name="Crawford N.G."/>
            <person name="Densmore L.D."/>
            <person name="Drew J.C."/>
            <person name="Edwards S.V."/>
            <person name="Faircloth B.C."/>
            <person name="Fujita M.K."/>
            <person name="Greenwold M.J."/>
            <person name="Hoffmann F.G."/>
            <person name="Howard J.M."/>
            <person name="Iguchi T."/>
            <person name="Janes D.E."/>
            <person name="Khan S.Y."/>
            <person name="Kohno S."/>
            <person name="de Koning A.J."/>
            <person name="Lance S.L."/>
            <person name="McCarthy F.M."/>
            <person name="McCormack J.E."/>
            <person name="Merchant M.E."/>
            <person name="Peterson D.G."/>
            <person name="Pollock D.D."/>
            <person name="Pourmand N."/>
            <person name="Raney B.J."/>
            <person name="Roessler K.A."/>
            <person name="Sanford J.R."/>
            <person name="Sawyer R.H."/>
            <person name="Schmidt C.J."/>
            <person name="Triplett E.W."/>
            <person name="Tuberville T.D."/>
            <person name="Venegas-Anaya M."/>
            <person name="Howard J.T."/>
            <person name="Jarvis E.D."/>
            <person name="Guillette L.J.Jr."/>
            <person name="Glenn T.C."/>
            <person name="Green R.E."/>
            <person name="Ray D.A."/>
        </authorList>
    </citation>
    <scope>NUCLEOTIDE SEQUENCE [LARGE SCALE GENOMIC DNA]</scope>
    <source>
        <strain evidence="2">KSC_2009_1</strain>
    </source>
</reference>
<sequence length="148" mass="15430">MALVLVSSSRSYRRKLNALKALRTATTLVPDAVQQGPAIPGTNKYNAERANPVLNLALSLDEDDRDSSLDSTSVNSLDENTVDVAEEGGAVRGGRVGASAHTDSDEEPLAAALWGHHAHPSTGMAQPPGEPSPAVMGFSNPSLDTTDL</sequence>
<keyword evidence="3" id="KW-1185">Reference proteome</keyword>
<evidence type="ECO:0000313" key="2">
    <source>
        <dbReference type="EMBL" id="KYO44046.1"/>
    </source>
</evidence>
<protein>
    <submittedName>
        <fullName evidence="2">Uncharacterized protein</fullName>
    </submittedName>
</protein>
<evidence type="ECO:0000313" key="3">
    <source>
        <dbReference type="Proteomes" id="UP000050525"/>
    </source>
</evidence>
<organism evidence="2 3">
    <name type="scientific">Alligator mississippiensis</name>
    <name type="common">American alligator</name>
    <dbReference type="NCBI Taxonomy" id="8496"/>
    <lineage>
        <taxon>Eukaryota</taxon>
        <taxon>Metazoa</taxon>
        <taxon>Chordata</taxon>
        <taxon>Craniata</taxon>
        <taxon>Vertebrata</taxon>
        <taxon>Euteleostomi</taxon>
        <taxon>Archelosauria</taxon>
        <taxon>Archosauria</taxon>
        <taxon>Crocodylia</taxon>
        <taxon>Alligatoridae</taxon>
        <taxon>Alligatorinae</taxon>
        <taxon>Alligator</taxon>
    </lineage>
</organism>
<gene>
    <name evidence="2" type="ORF">Y1Q_0020460</name>
</gene>
<dbReference type="AlphaFoldDB" id="A0A151P4S0"/>
<feature type="region of interest" description="Disordered" evidence="1">
    <location>
        <begin position="63"/>
        <end position="148"/>
    </location>
</feature>
<dbReference type="EMBL" id="AKHW03000977">
    <property type="protein sequence ID" value="KYO44046.1"/>
    <property type="molecule type" value="Genomic_DNA"/>
</dbReference>
<dbReference type="KEGG" id="amj:109282051"/>
<dbReference type="STRING" id="8496.A0A151P4S0"/>
<dbReference type="Proteomes" id="UP000050525">
    <property type="component" value="Unassembled WGS sequence"/>
</dbReference>
<proteinExistence type="predicted"/>
<name>A0A151P4S0_ALLMI</name>
<evidence type="ECO:0000256" key="1">
    <source>
        <dbReference type="SAM" id="MobiDB-lite"/>
    </source>
</evidence>
<feature type="compositionally biased region" description="Polar residues" evidence="1">
    <location>
        <begin position="139"/>
        <end position="148"/>
    </location>
</feature>
<accession>A0A151P4S0</accession>
<comment type="caution">
    <text evidence="2">The sequence shown here is derived from an EMBL/GenBank/DDBJ whole genome shotgun (WGS) entry which is preliminary data.</text>
</comment>